<dbReference type="GO" id="GO:0005634">
    <property type="term" value="C:nucleus"/>
    <property type="evidence" value="ECO:0007669"/>
    <property type="project" value="TreeGrafter"/>
</dbReference>
<evidence type="ECO:0000256" key="9">
    <source>
        <dbReference type="ARBA" id="ARBA00067190"/>
    </source>
</evidence>
<dbReference type="Gene3D" id="3.40.250.10">
    <property type="entry name" value="Rhodanese-like domain"/>
    <property type="match status" value="1"/>
</dbReference>
<evidence type="ECO:0000256" key="1">
    <source>
        <dbReference type="ARBA" id="ARBA00011065"/>
    </source>
</evidence>
<sequence length="653" mass="72050">MTAYLPRQQSHPPSSSPIESEFPPIYLNTPNSSPKNSNQDIEDDALADVSFASSISISTSSPSPNKPDINDLSLNENQTIKSNKPFNTFSRGKKRVGLPAMWSVTKESISPPTRPRTSSKRNAVMFEPKSTIIPSSPASSSSATSHNHSMSLDNPQDSSFDSSFSSTQRPRAPSEPSKSDYYYHNPSPARVKKPRLSPLKPPFMSIKTLGRAYSAPGNYVGESKTISGGFSPYQSQSPFLNSNSKYKSAPIRERRQNKKNRLPMPSFDQQSPSLFNDEQSENQPEPSNTFIKPAPFRRAFSLVAPNPMANMPSPGLDSSPCADASPSIRPLSQQIQKPANPIRPSGPLRALSALQGPTVSPRGVQIPGFGHSEKEGKLLPCFSVKDDGLMRIQPETLDKLISEPLPESISDVHIVDCRFPFEYHGGHLPGAVNLGTLQSVENYFLIPNAGANRDTKSLPTPSTSASSNESRKVIIFHCEFSNMRAPTLAKHLRSLDRSRNEHPNLNFPELYILSGGYAEYFRQFHNVKPELKYTPMDAPHFHPQREAHLAAFRASSKPSSIGCLNMGLRSKSFTFATNNSRLTNVSKLLQDQTVTEESDTSMEASPCGNNNMLRPSLLNRTKSLAKLQSSPLTLDFDEKENNLSRDLTFVERN</sequence>
<feature type="compositionally biased region" description="Low complexity" evidence="10">
    <location>
        <begin position="10"/>
        <end position="25"/>
    </location>
</feature>
<dbReference type="InterPro" id="IPR001763">
    <property type="entry name" value="Rhodanese-like_dom"/>
</dbReference>
<proteinExistence type="inferred from homology"/>
<comment type="catalytic activity">
    <reaction evidence="8">
        <text>O-phospho-L-tyrosyl-[protein] + H2O = L-tyrosyl-[protein] + phosphate</text>
        <dbReference type="Rhea" id="RHEA:10684"/>
        <dbReference type="Rhea" id="RHEA-COMP:10136"/>
        <dbReference type="Rhea" id="RHEA-COMP:20101"/>
        <dbReference type="ChEBI" id="CHEBI:15377"/>
        <dbReference type="ChEBI" id="CHEBI:43474"/>
        <dbReference type="ChEBI" id="CHEBI:46858"/>
        <dbReference type="ChEBI" id="CHEBI:61978"/>
        <dbReference type="EC" id="3.1.3.48"/>
    </reaction>
</comment>
<dbReference type="GO" id="GO:0110032">
    <property type="term" value="P:positive regulation of G2/MI transition of meiotic cell cycle"/>
    <property type="evidence" value="ECO:0007669"/>
    <property type="project" value="TreeGrafter"/>
</dbReference>
<dbReference type="EMBL" id="SPRC01000025">
    <property type="protein sequence ID" value="TIB78622.1"/>
    <property type="molecule type" value="Genomic_DNA"/>
</dbReference>
<evidence type="ECO:0000256" key="10">
    <source>
        <dbReference type="SAM" id="MobiDB-lite"/>
    </source>
</evidence>
<feature type="compositionally biased region" description="Polar residues" evidence="10">
    <location>
        <begin position="28"/>
        <end position="39"/>
    </location>
</feature>
<feature type="region of interest" description="Disordered" evidence="10">
    <location>
        <begin position="1"/>
        <end position="43"/>
    </location>
</feature>
<keyword evidence="7" id="KW-0131">Cell cycle</keyword>
<dbReference type="GO" id="GO:0051301">
    <property type="term" value="P:cell division"/>
    <property type="evidence" value="ECO:0007669"/>
    <property type="project" value="UniProtKB-KW"/>
</dbReference>
<feature type="compositionally biased region" description="Polar residues" evidence="10">
    <location>
        <begin position="72"/>
        <end position="90"/>
    </location>
</feature>
<dbReference type="EC" id="3.1.3.48" evidence="2"/>
<evidence type="ECO:0000256" key="5">
    <source>
        <dbReference type="ARBA" id="ARBA00022801"/>
    </source>
</evidence>
<gene>
    <name evidence="13" type="ORF">E3Q01_02247</name>
    <name evidence="14" type="ORF">E3Q02_01200</name>
    <name evidence="15" type="ORF">E3Q03_01369</name>
    <name evidence="12" type="ORF">E3Q22_02549</name>
</gene>
<dbReference type="GO" id="GO:0010971">
    <property type="term" value="P:positive regulation of G2/M transition of mitotic cell cycle"/>
    <property type="evidence" value="ECO:0007669"/>
    <property type="project" value="TreeGrafter"/>
</dbReference>
<dbReference type="Pfam" id="PF00581">
    <property type="entry name" value="Rhodanese"/>
    <property type="match status" value="1"/>
</dbReference>
<dbReference type="GO" id="GO:0005737">
    <property type="term" value="C:cytoplasm"/>
    <property type="evidence" value="ECO:0007669"/>
    <property type="project" value="TreeGrafter"/>
</dbReference>
<dbReference type="Proteomes" id="UP000305362">
    <property type="component" value="Unassembled WGS sequence"/>
</dbReference>
<evidence type="ECO:0000313" key="15">
    <source>
        <dbReference type="EMBL" id="TIC69261.1"/>
    </source>
</evidence>
<evidence type="ECO:0000313" key="18">
    <source>
        <dbReference type="Proteomes" id="UP000310685"/>
    </source>
</evidence>
<dbReference type="SMART" id="SM00450">
    <property type="entry name" value="RHOD"/>
    <property type="match status" value="1"/>
</dbReference>
<organism evidence="13 19">
    <name type="scientific">Wallemia mellicola</name>
    <dbReference type="NCBI Taxonomy" id="1708541"/>
    <lineage>
        <taxon>Eukaryota</taxon>
        <taxon>Fungi</taxon>
        <taxon>Dikarya</taxon>
        <taxon>Basidiomycota</taxon>
        <taxon>Wallemiomycotina</taxon>
        <taxon>Wallemiomycetes</taxon>
        <taxon>Wallemiales</taxon>
        <taxon>Wallemiaceae</taxon>
        <taxon>Wallemia</taxon>
    </lineage>
</organism>
<protein>
    <recommendedName>
        <fullName evidence="9">M-phase inducer phosphatase</fullName>
        <ecNumber evidence="2">3.1.3.48</ecNumber>
    </recommendedName>
</protein>
<feature type="compositionally biased region" description="Polar residues" evidence="10">
    <location>
        <begin position="267"/>
        <end position="290"/>
    </location>
</feature>
<evidence type="ECO:0000313" key="19">
    <source>
        <dbReference type="Proteomes" id="UP000310708"/>
    </source>
</evidence>
<name>A0A4T0TK06_9BASI</name>
<feature type="compositionally biased region" description="Polar residues" evidence="10">
    <location>
        <begin position="232"/>
        <end position="246"/>
    </location>
</feature>
<feature type="compositionally biased region" description="Low complexity" evidence="10">
    <location>
        <begin position="157"/>
        <end position="166"/>
    </location>
</feature>
<keyword evidence="3" id="KW-0132">Cell division</keyword>
<feature type="compositionally biased region" description="Low complexity" evidence="10">
    <location>
        <begin position="130"/>
        <end position="145"/>
    </location>
</feature>
<evidence type="ECO:0000313" key="17">
    <source>
        <dbReference type="Proteomes" id="UP000309601"/>
    </source>
</evidence>
<dbReference type="Proteomes" id="UP000310708">
    <property type="component" value="Unassembled WGS sequence"/>
</dbReference>
<evidence type="ECO:0000256" key="4">
    <source>
        <dbReference type="ARBA" id="ARBA00022776"/>
    </source>
</evidence>
<evidence type="ECO:0000256" key="3">
    <source>
        <dbReference type="ARBA" id="ARBA00022618"/>
    </source>
</evidence>
<keyword evidence="5" id="KW-0378">Hydrolase</keyword>
<evidence type="ECO:0000313" key="14">
    <source>
        <dbReference type="EMBL" id="TIC68377.1"/>
    </source>
</evidence>
<dbReference type="AlphaFoldDB" id="A0A4T0TK06"/>
<dbReference type="GO" id="GO:0004725">
    <property type="term" value="F:protein tyrosine phosphatase activity"/>
    <property type="evidence" value="ECO:0007669"/>
    <property type="project" value="UniProtKB-EC"/>
</dbReference>
<evidence type="ECO:0000256" key="7">
    <source>
        <dbReference type="ARBA" id="ARBA00023306"/>
    </source>
</evidence>
<evidence type="ECO:0000256" key="8">
    <source>
        <dbReference type="ARBA" id="ARBA00051722"/>
    </source>
</evidence>
<dbReference type="EMBL" id="SPRW01000009">
    <property type="protein sequence ID" value="TIC68377.1"/>
    <property type="molecule type" value="Genomic_DNA"/>
</dbReference>
<dbReference type="GO" id="GO:0004792">
    <property type="term" value="F:thiosulfate-cyanide sulfurtransferase activity"/>
    <property type="evidence" value="ECO:0007669"/>
    <property type="project" value="InterPro"/>
</dbReference>
<evidence type="ECO:0000259" key="11">
    <source>
        <dbReference type="PROSITE" id="PS50206"/>
    </source>
</evidence>
<dbReference type="PROSITE" id="PS00380">
    <property type="entry name" value="RHODANESE_1"/>
    <property type="match status" value="1"/>
</dbReference>
<keyword evidence="6" id="KW-0904">Protein phosphatase</keyword>
<feature type="compositionally biased region" description="Polar residues" evidence="10">
    <location>
        <begin position="146"/>
        <end position="156"/>
    </location>
</feature>
<comment type="caution">
    <text evidence="13">The sequence shown here is derived from an EMBL/GenBank/DDBJ whole genome shotgun (WGS) entry which is preliminary data.</text>
</comment>
<dbReference type="PRINTS" id="PR00716">
    <property type="entry name" value="MPIPHPHTASE"/>
</dbReference>
<dbReference type="SUPFAM" id="SSF52821">
    <property type="entry name" value="Rhodanese/Cell cycle control phosphatase"/>
    <property type="match status" value="1"/>
</dbReference>
<evidence type="ECO:0000313" key="13">
    <source>
        <dbReference type="EMBL" id="TIC65227.1"/>
    </source>
</evidence>
<dbReference type="InterPro" id="IPR001307">
    <property type="entry name" value="Thiosulphate_STrfase_CS"/>
</dbReference>
<dbReference type="FunFam" id="3.40.250.10:FF:000021">
    <property type="entry name" value="M-phase inducer phosphatase cdc-25.2"/>
    <property type="match status" value="1"/>
</dbReference>
<accession>A0A4T0TK06</accession>
<dbReference type="Proteomes" id="UP000309601">
    <property type="component" value="Unassembled WGS sequence"/>
</dbReference>
<evidence type="ECO:0000313" key="16">
    <source>
        <dbReference type="Proteomes" id="UP000305362"/>
    </source>
</evidence>
<comment type="similarity">
    <text evidence="1">Belongs to the MPI phosphatase family.</text>
</comment>
<dbReference type="PANTHER" id="PTHR10828:SF17">
    <property type="entry name" value="PROTEIN-TYROSINE-PHOSPHATASE"/>
    <property type="match status" value="1"/>
</dbReference>
<feature type="domain" description="Rhodanese" evidence="11">
    <location>
        <begin position="408"/>
        <end position="529"/>
    </location>
</feature>
<dbReference type="EMBL" id="SPRX01000025">
    <property type="protein sequence ID" value="TIC65227.1"/>
    <property type="molecule type" value="Genomic_DNA"/>
</dbReference>
<dbReference type="PANTHER" id="PTHR10828">
    <property type="entry name" value="M-PHASE INDUCER PHOSPHATASE DUAL SPECIFICITY PHOSPHATASE CDC25"/>
    <property type="match status" value="1"/>
</dbReference>
<dbReference type="PROSITE" id="PS50206">
    <property type="entry name" value="RHODANESE_3"/>
    <property type="match status" value="1"/>
</dbReference>
<feature type="region of interest" description="Disordered" evidence="10">
    <location>
        <begin position="55"/>
        <end position="202"/>
    </location>
</feature>
<reference evidence="16 17" key="1">
    <citation type="submission" date="2019-03" db="EMBL/GenBank/DDBJ databases">
        <title>Sequencing 25 genomes of Wallemia mellicola.</title>
        <authorList>
            <person name="Gostincar C."/>
        </authorList>
    </citation>
    <scope>NUCLEOTIDE SEQUENCE [LARGE SCALE GENOMIC DNA]</scope>
    <source>
        <strain evidence="14 17">EXF-1274</strain>
        <strain evidence="15 16">EXF-1277</strain>
        <strain evidence="12 18">EXF-6152</strain>
        <strain evidence="13 19">EXF-757</strain>
    </source>
</reference>
<dbReference type="Proteomes" id="UP000310685">
    <property type="component" value="Unassembled WGS sequence"/>
</dbReference>
<evidence type="ECO:0000313" key="12">
    <source>
        <dbReference type="EMBL" id="TIB78622.1"/>
    </source>
</evidence>
<dbReference type="GO" id="GO:0000086">
    <property type="term" value="P:G2/M transition of mitotic cell cycle"/>
    <property type="evidence" value="ECO:0007669"/>
    <property type="project" value="TreeGrafter"/>
</dbReference>
<dbReference type="EMBL" id="SPRV01000010">
    <property type="protein sequence ID" value="TIC69261.1"/>
    <property type="molecule type" value="Genomic_DNA"/>
</dbReference>
<dbReference type="InterPro" id="IPR000751">
    <property type="entry name" value="MPI_Phosphatase"/>
</dbReference>
<feature type="region of interest" description="Disordered" evidence="10">
    <location>
        <begin position="232"/>
        <end position="292"/>
    </location>
</feature>
<dbReference type="InterPro" id="IPR036873">
    <property type="entry name" value="Rhodanese-like_dom_sf"/>
</dbReference>
<evidence type="ECO:0000256" key="2">
    <source>
        <dbReference type="ARBA" id="ARBA00013064"/>
    </source>
</evidence>
<evidence type="ECO:0000256" key="6">
    <source>
        <dbReference type="ARBA" id="ARBA00022912"/>
    </source>
</evidence>
<dbReference type="OrthoDB" id="26523at2759"/>
<keyword evidence="4" id="KW-0498">Mitosis</keyword>